<comment type="caution">
    <text evidence="1">The sequence shown here is derived from an EMBL/GenBank/DDBJ whole genome shotgun (WGS) entry which is preliminary data.</text>
</comment>
<name>A0A7J8LV14_9ROSI</name>
<protein>
    <recommendedName>
        <fullName evidence="3">Calcineurin-like phosphoesterase domain-containing protein</fullName>
    </recommendedName>
</protein>
<proteinExistence type="predicted"/>
<dbReference type="SUPFAM" id="SSF56300">
    <property type="entry name" value="Metallo-dependent phosphatases"/>
    <property type="match status" value="1"/>
</dbReference>
<gene>
    <name evidence="1" type="ORF">Golob_026279</name>
</gene>
<dbReference type="AlphaFoldDB" id="A0A7J8LV14"/>
<organism evidence="1 2">
    <name type="scientific">Gossypium lobatum</name>
    <dbReference type="NCBI Taxonomy" id="34289"/>
    <lineage>
        <taxon>Eukaryota</taxon>
        <taxon>Viridiplantae</taxon>
        <taxon>Streptophyta</taxon>
        <taxon>Embryophyta</taxon>
        <taxon>Tracheophyta</taxon>
        <taxon>Spermatophyta</taxon>
        <taxon>Magnoliopsida</taxon>
        <taxon>eudicotyledons</taxon>
        <taxon>Gunneridae</taxon>
        <taxon>Pentapetalae</taxon>
        <taxon>rosids</taxon>
        <taxon>malvids</taxon>
        <taxon>Malvales</taxon>
        <taxon>Malvaceae</taxon>
        <taxon>Malvoideae</taxon>
        <taxon>Gossypium</taxon>
    </lineage>
</organism>
<dbReference type="EMBL" id="JABEZX010000005">
    <property type="protein sequence ID" value="MBA0556152.1"/>
    <property type="molecule type" value="Genomic_DNA"/>
</dbReference>
<dbReference type="Gene3D" id="3.60.21.10">
    <property type="match status" value="1"/>
</dbReference>
<accession>A0A7J8LV14</accession>
<reference evidence="1 2" key="1">
    <citation type="journal article" date="2019" name="Genome Biol. Evol.">
        <title>Insights into the evolution of the New World diploid cottons (Gossypium, subgenus Houzingenia) based on genome sequencing.</title>
        <authorList>
            <person name="Grover C.E."/>
            <person name="Arick M.A. 2nd"/>
            <person name="Thrash A."/>
            <person name="Conover J.L."/>
            <person name="Sanders W.S."/>
            <person name="Peterson D.G."/>
            <person name="Frelichowski J.E."/>
            <person name="Scheffler J.A."/>
            <person name="Scheffler B.E."/>
            <person name="Wendel J.F."/>
        </authorList>
    </citation>
    <scope>NUCLEOTIDE SEQUENCE [LARGE SCALE GENOMIC DNA]</scope>
    <source>
        <strain evidence="1">157</strain>
        <tissue evidence="1">Leaf</tissue>
    </source>
</reference>
<keyword evidence="2" id="KW-1185">Reference proteome</keyword>
<evidence type="ECO:0008006" key="3">
    <source>
        <dbReference type="Google" id="ProtNLM"/>
    </source>
</evidence>
<evidence type="ECO:0000313" key="1">
    <source>
        <dbReference type="EMBL" id="MBA0556152.1"/>
    </source>
</evidence>
<dbReference type="InterPro" id="IPR029052">
    <property type="entry name" value="Metallo-depent_PP-like"/>
</dbReference>
<evidence type="ECO:0000313" key="2">
    <source>
        <dbReference type="Proteomes" id="UP000593572"/>
    </source>
</evidence>
<feature type="non-terminal residue" evidence="1">
    <location>
        <position position="44"/>
    </location>
</feature>
<dbReference type="Proteomes" id="UP000593572">
    <property type="component" value="Unassembled WGS sequence"/>
</dbReference>
<sequence length="44" mass="5066">MANIQTFFGYLSMVDFHKRRCYLFLGDYVDSGKQSIEAICDANP</sequence>